<keyword evidence="1" id="KW-0472">Membrane</keyword>
<evidence type="ECO:0000313" key="2">
    <source>
        <dbReference type="EMBL" id="RHY16539.1"/>
    </source>
</evidence>
<feature type="transmembrane region" description="Helical" evidence="1">
    <location>
        <begin position="263"/>
        <end position="283"/>
    </location>
</feature>
<keyword evidence="1" id="KW-0812">Transmembrane</keyword>
<dbReference type="AlphaFoldDB" id="A0A397BDF7"/>
<dbReference type="PANTHER" id="PTHR31142:SF3">
    <property type="entry name" value="THH1_TOM1_TOM3 DOMAIN-CONTAINING PROTEIN"/>
    <property type="match status" value="1"/>
</dbReference>
<comment type="caution">
    <text evidence="2">The sequence shown here is derived from an EMBL/GenBank/DDBJ whole genome shotgun (WGS) entry which is preliminary data.</text>
</comment>
<evidence type="ECO:0008006" key="4">
    <source>
        <dbReference type="Google" id="ProtNLM"/>
    </source>
</evidence>
<reference evidence="2 3" key="1">
    <citation type="submission" date="2018-08" db="EMBL/GenBank/DDBJ databases">
        <title>Aphanomyces genome sequencing and annotation.</title>
        <authorList>
            <person name="Minardi D."/>
            <person name="Oidtmann B."/>
            <person name="Van Der Giezen M."/>
            <person name="Studholme D.J."/>
        </authorList>
    </citation>
    <scope>NUCLEOTIDE SEQUENCE [LARGE SCALE GENOMIC DNA]</scope>
    <source>
        <strain evidence="2 3">Yx</strain>
    </source>
</reference>
<keyword evidence="1" id="KW-1133">Transmembrane helix</keyword>
<dbReference type="PANTHER" id="PTHR31142">
    <property type="entry name" value="TOBAMOVIRUS MULTIPLICATION PROTEIN 1-LIKE ISOFORM X1"/>
    <property type="match status" value="1"/>
</dbReference>
<dbReference type="InterPro" id="IPR040226">
    <property type="entry name" value="THH1/TOM1/TOM3"/>
</dbReference>
<sequence length="397" mass="44032">MFQLSGYQTFPESGLKSTKILVVAFCQVLYQRCRRVDVTVAMDDALSWVLLPGIGLFFGLSVWAYVYLRGELVGQGQNGSESSAGSETRKQFFTLLLLSAGTRFVSLSVDMLAVSLTPDATSEAALISDDANTYAWLSSIVSLLPALFFVSTYSLLILFYAQLCTAAVYTSSIPVHKGIYVICNLLLYLGFLILLALCTTSSMFWQWTQGILGAFYFLGLVAVLYYSLQLILFFKTSHPDDEFFFDMHLHRGLTPRQIVIQRIMWVCIMCCILFCGQSVYLVGIATGLVPSIHYRTPAGVSPYAFEVGLYIVTEFLPCALLLCFTRRNPLNDNPPHKLADHLDHSLLLPEASGSNRPDEASYLYQNPPRPYFPRNNSSGVFDRSPAAASATKSASFV</sequence>
<gene>
    <name evidence="2" type="ORF">DYB25_004607</name>
</gene>
<organism evidence="2 3">
    <name type="scientific">Aphanomyces astaci</name>
    <name type="common">Crayfish plague agent</name>
    <dbReference type="NCBI Taxonomy" id="112090"/>
    <lineage>
        <taxon>Eukaryota</taxon>
        <taxon>Sar</taxon>
        <taxon>Stramenopiles</taxon>
        <taxon>Oomycota</taxon>
        <taxon>Saprolegniomycetes</taxon>
        <taxon>Saprolegniales</taxon>
        <taxon>Verrucalvaceae</taxon>
        <taxon>Aphanomyces</taxon>
    </lineage>
</organism>
<feature type="transmembrane region" description="Helical" evidence="1">
    <location>
        <begin position="179"/>
        <end position="205"/>
    </location>
</feature>
<proteinExistence type="predicted"/>
<feature type="transmembrane region" description="Helical" evidence="1">
    <location>
        <begin position="211"/>
        <end position="234"/>
    </location>
</feature>
<feature type="transmembrane region" description="Helical" evidence="1">
    <location>
        <begin position="134"/>
        <end position="159"/>
    </location>
</feature>
<feature type="transmembrane region" description="Helical" evidence="1">
    <location>
        <begin position="303"/>
        <end position="324"/>
    </location>
</feature>
<dbReference type="VEuPathDB" id="FungiDB:H257_18566"/>
<dbReference type="EMBL" id="QUTA01005262">
    <property type="protein sequence ID" value="RHY16539.1"/>
    <property type="molecule type" value="Genomic_DNA"/>
</dbReference>
<protein>
    <recommendedName>
        <fullName evidence="4">THH1/TOM1/TOM3 domain-containing protein</fullName>
    </recommendedName>
</protein>
<name>A0A397BDF7_APHAT</name>
<dbReference type="Proteomes" id="UP000266239">
    <property type="component" value="Unassembled WGS sequence"/>
</dbReference>
<accession>A0A397BDF7</accession>
<feature type="transmembrane region" description="Helical" evidence="1">
    <location>
        <begin position="45"/>
        <end position="68"/>
    </location>
</feature>
<evidence type="ECO:0000256" key="1">
    <source>
        <dbReference type="SAM" id="Phobius"/>
    </source>
</evidence>
<evidence type="ECO:0000313" key="3">
    <source>
        <dbReference type="Proteomes" id="UP000266239"/>
    </source>
</evidence>